<dbReference type="PANTHER" id="PTHR30419">
    <property type="entry name" value="HTH-TYPE TRANSCRIPTIONAL REGULATOR YBHD"/>
    <property type="match status" value="1"/>
</dbReference>
<evidence type="ECO:0000256" key="4">
    <source>
        <dbReference type="ARBA" id="ARBA00023163"/>
    </source>
</evidence>
<keyword evidence="4" id="KW-0804">Transcription</keyword>
<dbReference type="GO" id="GO:0003677">
    <property type="term" value="F:DNA binding"/>
    <property type="evidence" value="ECO:0007669"/>
    <property type="project" value="UniProtKB-KW"/>
</dbReference>
<feature type="domain" description="HTH lysR-type" evidence="5">
    <location>
        <begin position="1"/>
        <end position="56"/>
    </location>
</feature>
<dbReference type="Pfam" id="PF03466">
    <property type="entry name" value="LysR_substrate"/>
    <property type="match status" value="1"/>
</dbReference>
<gene>
    <name evidence="6" type="ORF">SAMN05878482_104544</name>
</gene>
<dbReference type="AlphaFoldDB" id="A0A9X8WLG1"/>
<dbReference type="PANTHER" id="PTHR30419:SF24">
    <property type="entry name" value="HTH-TYPE TRANSCRIPTIONAL REGULATOR CZCR"/>
    <property type="match status" value="1"/>
</dbReference>
<evidence type="ECO:0000256" key="1">
    <source>
        <dbReference type="ARBA" id="ARBA00009437"/>
    </source>
</evidence>
<proteinExistence type="inferred from homology"/>
<dbReference type="Gene3D" id="3.40.190.290">
    <property type="match status" value="1"/>
</dbReference>
<dbReference type="InterPro" id="IPR036388">
    <property type="entry name" value="WH-like_DNA-bd_sf"/>
</dbReference>
<evidence type="ECO:0000259" key="5">
    <source>
        <dbReference type="PROSITE" id="PS50931"/>
    </source>
</evidence>
<comment type="similarity">
    <text evidence="1">Belongs to the LysR transcriptional regulatory family.</text>
</comment>
<reference evidence="6 7" key="1">
    <citation type="submission" date="2017-01" db="EMBL/GenBank/DDBJ databases">
        <authorList>
            <person name="Varghese N."/>
            <person name="Submissions S."/>
        </authorList>
    </citation>
    <scope>NUCLEOTIDE SEQUENCE [LARGE SCALE GENOMIC DNA]</scope>
    <source>
        <strain evidence="6 7">RUG2-6</strain>
    </source>
</reference>
<dbReference type="SUPFAM" id="SSF46785">
    <property type="entry name" value="Winged helix' DNA-binding domain"/>
    <property type="match status" value="1"/>
</dbReference>
<dbReference type="EMBL" id="FTMX01000004">
    <property type="protein sequence ID" value="SIR62816.1"/>
    <property type="molecule type" value="Genomic_DNA"/>
</dbReference>
<organism evidence="6 7">
    <name type="scientific">Peribacillus simplex</name>
    <dbReference type="NCBI Taxonomy" id="1478"/>
    <lineage>
        <taxon>Bacteria</taxon>
        <taxon>Bacillati</taxon>
        <taxon>Bacillota</taxon>
        <taxon>Bacilli</taxon>
        <taxon>Bacillales</taxon>
        <taxon>Bacillaceae</taxon>
        <taxon>Peribacillus</taxon>
    </lineage>
</organism>
<dbReference type="GO" id="GO:0005829">
    <property type="term" value="C:cytosol"/>
    <property type="evidence" value="ECO:0007669"/>
    <property type="project" value="TreeGrafter"/>
</dbReference>
<evidence type="ECO:0000313" key="6">
    <source>
        <dbReference type="EMBL" id="SIR62816.1"/>
    </source>
</evidence>
<dbReference type="InterPro" id="IPR005119">
    <property type="entry name" value="LysR_subst-bd"/>
</dbReference>
<keyword evidence="2" id="KW-0805">Transcription regulation</keyword>
<dbReference type="Gene3D" id="1.10.10.10">
    <property type="entry name" value="Winged helix-like DNA-binding domain superfamily/Winged helix DNA-binding domain"/>
    <property type="match status" value="1"/>
</dbReference>
<sequence length="290" mass="33223">MNAYFALLAVLETGSFTSAAKQLGYTQSAVSQLVHTVEADLETQLIIRSRTGVTLTPDGEQYLPFIRSICNAIRELHEKKKEMQGLERGTIRIGTFSSVACHWLPQWMKEFKILYPNVQFEIHLGDYTDIENFIKEGVVDFGFVNPDSVTQLEMIPIQQDEMLACLPPNHHLAMRDKVLLQELLEEPYILLDEGAVSEPLNVFHRHQFEPKIEYRVQDDYAIMSMIEQELGLSILPSLILERLQYNIVTKSIEPQVMRTISIAYKEKNILPITSRYFIDFIVAKGTDSVI</sequence>
<name>A0A9X8WLG1_9BACI</name>
<evidence type="ECO:0000256" key="2">
    <source>
        <dbReference type="ARBA" id="ARBA00023015"/>
    </source>
</evidence>
<dbReference type="InterPro" id="IPR050950">
    <property type="entry name" value="HTH-type_LysR_regulators"/>
</dbReference>
<comment type="caution">
    <text evidence="6">The sequence shown here is derived from an EMBL/GenBank/DDBJ whole genome shotgun (WGS) entry which is preliminary data.</text>
</comment>
<dbReference type="PROSITE" id="PS50931">
    <property type="entry name" value="HTH_LYSR"/>
    <property type="match status" value="1"/>
</dbReference>
<dbReference type="Proteomes" id="UP000185829">
    <property type="component" value="Unassembled WGS sequence"/>
</dbReference>
<keyword evidence="3 6" id="KW-0238">DNA-binding</keyword>
<dbReference type="RefSeq" id="WP_076369034.1">
    <property type="nucleotide sequence ID" value="NZ_FTMX01000004.1"/>
</dbReference>
<evidence type="ECO:0000313" key="7">
    <source>
        <dbReference type="Proteomes" id="UP000185829"/>
    </source>
</evidence>
<dbReference type="CDD" id="cd05466">
    <property type="entry name" value="PBP2_LTTR_substrate"/>
    <property type="match status" value="1"/>
</dbReference>
<dbReference type="InterPro" id="IPR000847">
    <property type="entry name" value="LysR_HTH_N"/>
</dbReference>
<dbReference type="SUPFAM" id="SSF53850">
    <property type="entry name" value="Periplasmic binding protein-like II"/>
    <property type="match status" value="1"/>
</dbReference>
<dbReference type="InterPro" id="IPR036390">
    <property type="entry name" value="WH_DNA-bd_sf"/>
</dbReference>
<protein>
    <submittedName>
        <fullName evidence="6">DNA-binding transcriptional regulator, LysR family</fullName>
    </submittedName>
</protein>
<evidence type="ECO:0000256" key="3">
    <source>
        <dbReference type="ARBA" id="ARBA00023125"/>
    </source>
</evidence>
<dbReference type="Pfam" id="PF00126">
    <property type="entry name" value="HTH_1"/>
    <property type="match status" value="1"/>
</dbReference>
<accession>A0A9X8WLG1</accession>
<dbReference type="GO" id="GO:0003700">
    <property type="term" value="F:DNA-binding transcription factor activity"/>
    <property type="evidence" value="ECO:0007669"/>
    <property type="project" value="InterPro"/>
</dbReference>